<evidence type="ECO:0000256" key="3">
    <source>
        <dbReference type="ARBA" id="ARBA00022723"/>
    </source>
</evidence>
<keyword evidence="3" id="KW-0479">Metal-binding</keyword>
<dbReference type="Pfam" id="PF02310">
    <property type="entry name" value="B12-binding"/>
    <property type="match status" value="1"/>
</dbReference>
<keyword evidence="4" id="KW-0408">Iron</keyword>
<dbReference type="InterPro" id="IPR006638">
    <property type="entry name" value="Elp3/MiaA/NifB-like_rSAM"/>
</dbReference>
<name>A0A285T2S6_9RHOB</name>
<proteinExistence type="predicted"/>
<dbReference type="GO" id="GO:0046872">
    <property type="term" value="F:metal ion binding"/>
    <property type="evidence" value="ECO:0007669"/>
    <property type="project" value="UniProtKB-KW"/>
</dbReference>
<evidence type="ECO:0000259" key="7">
    <source>
        <dbReference type="PROSITE" id="PS51918"/>
    </source>
</evidence>
<dbReference type="GO" id="GO:0003824">
    <property type="term" value="F:catalytic activity"/>
    <property type="evidence" value="ECO:0007669"/>
    <property type="project" value="InterPro"/>
</dbReference>
<dbReference type="Gene3D" id="3.80.30.20">
    <property type="entry name" value="tm_1862 like domain"/>
    <property type="match status" value="1"/>
</dbReference>
<dbReference type="InterPro" id="IPR034530">
    <property type="entry name" value="HpnP-like"/>
</dbReference>
<dbReference type="Pfam" id="PF13282">
    <property type="entry name" value="DUF4070"/>
    <property type="match status" value="1"/>
</dbReference>
<dbReference type="SFLD" id="SFLDG01123">
    <property type="entry name" value="methyltransferase_(Class_B)"/>
    <property type="match status" value="1"/>
</dbReference>
<dbReference type="PANTHER" id="PTHR43409">
    <property type="entry name" value="ANAEROBIC MAGNESIUM-PROTOPORPHYRIN IX MONOMETHYL ESTER CYCLASE-RELATED"/>
    <property type="match status" value="1"/>
</dbReference>
<dbReference type="InterPro" id="IPR025274">
    <property type="entry name" value="DUF4070"/>
</dbReference>
<dbReference type="CDD" id="cd01335">
    <property type="entry name" value="Radical_SAM"/>
    <property type="match status" value="1"/>
</dbReference>
<reference evidence="9" key="1">
    <citation type="submission" date="2017-08" db="EMBL/GenBank/DDBJ databases">
        <authorList>
            <person name="Varghese N."/>
            <person name="Submissions S."/>
        </authorList>
    </citation>
    <scope>NUCLEOTIDE SEQUENCE [LARGE SCALE GENOMIC DNA]</scope>
    <source>
        <strain evidence="9">JA276</strain>
    </source>
</reference>
<keyword evidence="5" id="KW-0411">Iron-sulfur</keyword>
<dbReference type="InterPro" id="IPR023404">
    <property type="entry name" value="rSAM_horseshoe"/>
</dbReference>
<dbReference type="GO" id="GO:0031419">
    <property type="term" value="F:cobalamin binding"/>
    <property type="evidence" value="ECO:0007669"/>
    <property type="project" value="InterPro"/>
</dbReference>
<comment type="cofactor">
    <cofactor evidence="1">
        <name>[4Fe-4S] cluster</name>
        <dbReference type="ChEBI" id="CHEBI:49883"/>
    </cofactor>
</comment>
<dbReference type="PROSITE" id="PS51918">
    <property type="entry name" value="RADICAL_SAM"/>
    <property type="match status" value="1"/>
</dbReference>
<dbReference type="InterPro" id="IPR034466">
    <property type="entry name" value="Methyltransferase_Class_B"/>
</dbReference>
<dbReference type="SUPFAM" id="SSF102114">
    <property type="entry name" value="Radical SAM enzymes"/>
    <property type="match status" value="1"/>
</dbReference>
<dbReference type="GO" id="GO:0051536">
    <property type="term" value="F:iron-sulfur cluster binding"/>
    <property type="evidence" value="ECO:0007669"/>
    <property type="project" value="UniProtKB-KW"/>
</dbReference>
<feature type="domain" description="Radical SAM core" evidence="7">
    <location>
        <begin position="178"/>
        <end position="410"/>
    </location>
</feature>
<protein>
    <submittedName>
        <fullName evidence="8">Radical SAM superfamily enzyme YgiQ (UPF0313 family)</fullName>
    </submittedName>
</protein>
<keyword evidence="9" id="KW-1185">Reference proteome</keyword>
<evidence type="ECO:0000256" key="2">
    <source>
        <dbReference type="ARBA" id="ARBA00022691"/>
    </source>
</evidence>
<dbReference type="AlphaFoldDB" id="A0A285T2S6"/>
<evidence type="ECO:0000256" key="5">
    <source>
        <dbReference type="ARBA" id="ARBA00023014"/>
    </source>
</evidence>
<dbReference type="OrthoDB" id="9801424at2"/>
<sequence>MSDSAVGNKAGRILRICIINPKFNPSIWSNDYAIDLYGGPVRCNNLTGCLATLAGLADPRHQIRIIDENVEEIAYDELRGYDVIGVTGMIVQRWHMYRILEAVRGLGAQIVVGGPLVTCDEPAFENRCDAVFIGEAETTWPAYLEDIAAGRPTLKRYVQTARSDMTKIPKPRLDLIKSERYRVASIQFSRGCPFQCEFCDIIVTFGRVPRMKTAAQVIAELQDVVDAGFRNCFLVDDNFIGNKREARKLLEAIAEWQKTLPRPLLLATEASINLADAPDLLDLMRAASLNRVFVGIETPNLASLKETRKTQNLKGDSLVAKVRRIRDAGLTLTSGFIVGFDEDTPEIFEAQYQFIHDSAIALPSIGILAPLPTTPLYDRLAAEGRLYPEDPACAFEPKQMTREQLKAGHRALIERVFDPDAFFERAFRAQREQRRADTSRYQSRGTVVGARAAIGQARIWARLMRAIAGKGYWSLIPAYRRAQHANRALGDRALPPAEFLALCLAHWHIYCMSRGPQDSIYLEPGPPAQHAA</sequence>
<dbReference type="InterPro" id="IPR007197">
    <property type="entry name" value="rSAM"/>
</dbReference>
<dbReference type="Proteomes" id="UP000219111">
    <property type="component" value="Unassembled WGS sequence"/>
</dbReference>
<dbReference type="SFLD" id="SFLDF00303">
    <property type="entry name" value="hopanoid_C2-methyltransferase"/>
    <property type="match status" value="1"/>
</dbReference>
<dbReference type="EMBL" id="OBMT01000013">
    <property type="protein sequence ID" value="SOC15237.1"/>
    <property type="molecule type" value="Genomic_DNA"/>
</dbReference>
<dbReference type="SFLD" id="SFLDG01082">
    <property type="entry name" value="B12-binding_domain_containing"/>
    <property type="match status" value="1"/>
</dbReference>
<keyword evidence="2" id="KW-0949">S-adenosyl-L-methionine</keyword>
<dbReference type="PANTHER" id="PTHR43409:SF3">
    <property type="entry name" value="HYPOTHETICAL METHYLTRANSFERASE"/>
    <property type="match status" value="1"/>
</dbReference>
<feature type="domain" description="B12-binding" evidence="6">
    <location>
        <begin position="13"/>
        <end position="154"/>
    </location>
</feature>
<accession>A0A285T2S6</accession>
<evidence type="ECO:0000259" key="6">
    <source>
        <dbReference type="PROSITE" id="PS51332"/>
    </source>
</evidence>
<dbReference type="InterPro" id="IPR006158">
    <property type="entry name" value="Cobalamin-bd"/>
</dbReference>
<dbReference type="Pfam" id="PF04055">
    <property type="entry name" value="Radical_SAM"/>
    <property type="match status" value="1"/>
</dbReference>
<dbReference type="SFLD" id="SFLDS00029">
    <property type="entry name" value="Radical_SAM"/>
    <property type="match status" value="1"/>
</dbReference>
<dbReference type="GO" id="GO:0005829">
    <property type="term" value="C:cytosol"/>
    <property type="evidence" value="ECO:0007669"/>
    <property type="project" value="TreeGrafter"/>
</dbReference>
<evidence type="ECO:0000313" key="8">
    <source>
        <dbReference type="EMBL" id="SOC15237.1"/>
    </source>
</evidence>
<dbReference type="SMART" id="SM00729">
    <property type="entry name" value="Elp3"/>
    <property type="match status" value="1"/>
</dbReference>
<organism evidence="8 9">
    <name type="scientific">Rhodobacter maris</name>
    <dbReference type="NCBI Taxonomy" id="446682"/>
    <lineage>
        <taxon>Bacteria</taxon>
        <taxon>Pseudomonadati</taxon>
        <taxon>Pseudomonadota</taxon>
        <taxon>Alphaproteobacteria</taxon>
        <taxon>Rhodobacterales</taxon>
        <taxon>Rhodobacter group</taxon>
        <taxon>Rhodobacter</taxon>
    </lineage>
</organism>
<dbReference type="Gene3D" id="3.40.50.280">
    <property type="entry name" value="Cobalamin-binding domain"/>
    <property type="match status" value="1"/>
</dbReference>
<evidence type="ECO:0000256" key="4">
    <source>
        <dbReference type="ARBA" id="ARBA00023004"/>
    </source>
</evidence>
<dbReference type="RefSeq" id="WP_097070963.1">
    <property type="nucleotide sequence ID" value="NZ_OBMT01000013.1"/>
</dbReference>
<evidence type="ECO:0000313" key="9">
    <source>
        <dbReference type="Proteomes" id="UP000219111"/>
    </source>
</evidence>
<gene>
    <name evidence="8" type="ORF">SAMN05877831_11345</name>
</gene>
<dbReference type="InterPro" id="IPR058240">
    <property type="entry name" value="rSAM_sf"/>
</dbReference>
<evidence type="ECO:0000256" key="1">
    <source>
        <dbReference type="ARBA" id="ARBA00001966"/>
    </source>
</evidence>
<dbReference type="InterPro" id="IPR051198">
    <property type="entry name" value="BchE-like"/>
</dbReference>
<dbReference type="PROSITE" id="PS51332">
    <property type="entry name" value="B12_BINDING"/>
    <property type="match status" value="1"/>
</dbReference>